<comment type="caution">
    <text evidence="2">The sequence shown here is derived from an EMBL/GenBank/DDBJ whole genome shotgun (WGS) entry which is preliminary data.</text>
</comment>
<dbReference type="Pfam" id="PF19307">
    <property type="entry name" value="SrpI-like"/>
    <property type="match status" value="1"/>
</dbReference>
<dbReference type="NCBIfam" id="NF041163">
    <property type="entry name" value="encap_f2b"/>
    <property type="match status" value="1"/>
</dbReference>
<proteinExistence type="predicted"/>
<dbReference type="InterPro" id="IPR049817">
    <property type="entry name" value="Encap_f2b"/>
</dbReference>
<dbReference type="Proteomes" id="UP000621266">
    <property type="component" value="Unassembled WGS sequence"/>
</dbReference>
<accession>A0ABQ7FM85</accession>
<evidence type="ECO:0000313" key="2">
    <source>
        <dbReference type="EMBL" id="KAF4408353.1"/>
    </source>
</evidence>
<keyword evidence="3" id="KW-1185">Reference proteome</keyword>
<feature type="non-terminal residue" evidence="2">
    <location>
        <position position="1"/>
    </location>
</feature>
<sequence length="235" mass="26093">GHTGEPSLPGTFVDYEQSPREYELSVAQTVLRVHSRVADLYNEPMNQVEQQLRLTIEALRERQEHELVNNRDFGLLHNADLTQRIHTRTGPPTPDDLDELLATVWKEPGVILAHPRAIAAFGRECSRRGVYPESVPFQGHSVPAWRGVPILPCNKIPVSDARTSSMMVLRTGEAQQGVIGLYRTGIADEYRPGLSVRFMGIDEKAVISYLVSAYYSAAVLVPDALGLLEDVEVGH</sequence>
<feature type="domain" description="Type 2A encapsulin shell protein SrpI-like" evidence="1">
    <location>
        <begin position="1"/>
        <end position="234"/>
    </location>
</feature>
<name>A0ABQ7FM85_9ACTN</name>
<gene>
    <name evidence="2" type="ORF">GCU69_14690</name>
</gene>
<protein>
    <submittedName>
        <fullName evidence="2">Crp/Fnr family transcriptional regulator</fullName>
    </submittedName>
</protein>
<evidence type="ECO:0000259" key="1">
    <source>
        <dbReference type="Pfam" id="PF19307"/>
    </source>
</evidence>
<organism evidence="2 3">
    <name type="scientific">Streptomyces lycii</name>
    <dbReference type="NCBI Taxonomy" id="2654337"/>
    <lineage>
        <taxon>Bacteria</taxon>
        <taxon>Bacillati</taxon>
        <taxon>Actinomycetota</taxon>
        <taxon>Actinomycetes</taxon>
        <taxon>Kitasatosporales</taxon>
        <taxon>Streptomycetaceae</taxon>
        <taxon>Streptomyces</taxon>
    </lineage>
</organism>
<dbReference type="SUPFAM" id="SSF56563">
    <property type="entry name" value="Major capsid protein gp5"/>
    <property type="match status" value="1"/>
</dbReference>
<dbReference type="InterPro" id="IPR045641">
    <property type="entry name" value="SrpI-like"/>
</dbReference>
<reference evidence="2 3" key="1">
    <citation type="submission" date="2019-10" db="EMBL/GenBank/DDBJ databases">
        <title>Streptomyces tenebrisbrunneis sp.nov., an endogenous actinomycete isolated from of Lycium ruthenicum.</title>
        <authorList>
            <person name="Ma L."/>
        </authorList>
    </citation>
    <scope>NUCLEOTIDE SEQUENCE [LARGE SCALE GENOMIC DNA]</scope>
    <source>
        <strain evidence="2 3">TRM 66187</strain>
    </source>
</reference>
<evidence type="ECO:0000313" key="3">
    <source>
        <dbReference type="Proteomes" id="UP000621266"/>
    </source>
</evidence>
<dbReference type="RefSeq" id="WP_268969300.1">
    <property type="nucleotide sequence ID" value="NZ_WHPN01000277.1"/>
</dbReference>
<dbReference type="EMBL" id="WHPN01000277">
    <property type="protein sequence ID" value="KAF4408353.1"/>
    <property type="molecule type" value="Genomic_DNA"/>
</dbReference>